<name>A0AAV4QFG2_9ARAC</name>
<accession>A0AAV4QFG2</accession>
<evidence type="ECO:0000313" key="2">
    <source>
        <dbReference type="Proteomes" id="UP001054837"/>
    </source>
</evidence>
<comment type="caution">
    <text evidence="1">The sequence shown here is derived from an EMBL/GenBank/DDBJ whole genome shotgun (WGS) entry which is preliminary data.</text>
</comment>
<reference evidence="1 2" key="1">
    <citation type="submission" date="2021-06" db="EMBL/GenBank/DDBJ databases">
        <title>Caerostris darwini draft genome.</title>
        <authorList>
            <person name="Kono N."/>
            <person name="Arakawa K."/>
        </authorList>
    </citation>
    <scope>NUCLEOTIDE SEQUENCE [LARGE SCALE GENOMIC DNA]</scope>
</reference>
<dbReference type="Proteomes" id="UP001054837">
    <property type="component" value="Unassembled WGS sequence"/>
</dbReference>
<proteinExistence type="predicted"/>
<dbReference type="EMBL" id="BPLQ01004548">
    <property type="protein sequence ID" value="GIY08813.1"/>
    <property type="molecule type" value="Genomic_DNA"/>
</dbReference>
<organism evidence="1 2">
    <name type="scientific">Caerostris darwini</name>
    <dbReference type="NCBI Taxonomy" id="1538125"/>
    <lineage>
        <taxon>Eukaryota</taxon>
        <taxon>Metazoa</taxon>
        <taxon>Ecdysozoa</taxon>
        <taxon>Arthropoda</taxon>
        <taxon>Chelicerata</taxon>
        <taxon>Arachnida</taxon>
        <taxon>Araneae</taxon>
        <taxon>Araneomorphae</taxon>
        <taxon>Entelegynae</taxon>
        <taxon>Araneoidea</taxon>
        <taxon>Araneidae</taxon>
        <taxon>Caerostris</taxon>
    </lineage>
</organism>
<keyword evidence="2" id="KW-1185">Reference proteome</keyword>
<protein>
    <submittedName>
        <fullName evidence="1">Uncharacterized protein</fullName>
    </submittedName>
</protein>
<gene>
    <name evidence="1" type="ORF">CDAR_188271</name>
</gene>
<dbReference type="AlphaFoldDB" id="A0AAV4QFG2"/>
<evidence type="ECO:0000313" key="1">
    <source>
        <dbReference type="EMBL" id="GIY08813.1"/>
    </source>
</evidence>
<sequence length="95" mass="10685">MSKGRSDSFSEGNQLLGVFFCCHFGSRSGETSLEDVYVNDGLGQELNEEENLISEKFQFVKMFVFIGSAVSVKYGGRVFWVYLGQLEMSLLMDDC</sequence>